<keyword evidence="1" id="KW-0812">Transmembrane</keyword>
<evidence type="ECO:0000313" key="4">
    <source>
        <dbReference type="Proteomes" id="UP000671914"/>
    </source>
</evidence>
<protein>
    <submittedName>
        <fullName evidence="3">DUF4190 domain-containing protein</fullName>
    </submittedName>
</protein>
<feature type="domain" description="DUF4190" evidence="2">
    <location>
        <begin position="19"/>
        <end position="70"/>
    </location>
</feature>
<feature type="transmembrane region" description="Helical" evidence="1">
    <location>
        <begin position="16"/>
        <end position="40"/>
    </location>
</feature>
<reference evidence="3" key="1">
    <citation type="submission" date="2021-03" db="EMBL/GenBank/DDBJ databases">
        <title>Agromyces archimandritus sp. nov., isolated from the cockroach Archimandrita tessellata.</title>
        <authorList>
            <person name="Guzman J."/>
            <person name="Ortuzar M."/>
            <person name="Poehlein A."/>
            <person name="Daniel R."/>
            <person name="Trujillo M."/>
            <person name="Vilcinskas A."/>
        </authorList>
    </citation>
    <scope>NUCLEOTIDE SEQUENCE</scope>
    <source>
        <strain evidence="3">G127AT</strain>
    </source>
</reference>
<dbReference type="EMBL" id="CP071696">
    <property type="protein sequence ID" value="QTX05363.1"/>
    <property type="molecule type" value="Genomic_DNA"/>
</dbReference>
<proteinExistence type="predicted"/>
<dbReference type="AlphaFoldDB" id="A0A975IP79"/>
<dbReference type="Proteomes" id="UP000671914">
    <property type="component" value="Chromosome"/>
</dbReference>
<evidence type="ECO:0000259" key="2">
    <source>
        <dbReference type="Pfam" id="PF13828"/>
    </source>
</evidence>
<sequence length="89" mass="9045">MSNPAPAAPPARTTNAWAVASIILVWFGAIFGLIAGYIALSQIKRTGEGGRGLALAAVIIGWIVVAAIVLWVIFAVIIVGMSSVPAGTS</sequence>
<dbReference type="Pfam" id="PF13828">
    <property type="entry name" value="DUF4190"/>
    <property type="match status" value="1"/>
</dbReference>
<dbReference type="KEGG" id="aarc:G127AT_03810"/>
<name>A0A975IP79_9MICO</name>
<keyword evidence="1" id="KW-1133">Transmembrane helix</keyword>
<organism evidence="3 4">
    <name type="scientific">Agromyces archimandritae</name>
    <dbReference type="NCBI Taxonomy" id="2781962"/>
    <lineage>
        <taxon>Bacteria</taxon>
        <taxon>Bacillati</taxon>
        <taxon>Actinomycetota</taxon>
        <taxon>Actinomycetes</taxon>
        <taxon>Micrococcales</taxon>
        <taxon>Microbacteriaceae</taxon>
        <taxon>Agromyces</taxon>
    </lineage>
</organism>
<keyword evidence="4" id="KW-1185">Reference proteome</keyword>
<feature type="transmembrane region" description="Helical" evidence="1">
    <location>
        <begin position="52"/>
        <end position="79"/>
    </location>
</feature>
<accession>A0A975IP79</accession>
<dbReference type="InterPro" id="IPR025241">
    <property type="entry name" value="DUF4190"/>
</dbReference>
<gene>
    <name evidence="3" type="ORF">G127AT_03810</name>
</gene>
<dbReference type="RefSeq" id="WP_210900053.1">
    <property type="nucleotide sequence ID" value="NZ_CP071696.1"/>
</dbReference>
<evidence type="ECO:0000256" key="1">
    <source>
        <dbReference type="SAM" id="Phobius"/>
    </source>
</evidence>
<evidence type="ECO:0000313" key="3">
    <source>
        <dbReference type="EMBL" id="QTX05363.1"/>
    </source>
</evidence>
<keyword evidence="1" id="KW-0472">Membrane</keyword>